<dbReference type="InterPro" id="IPR011257">
    <property type="entry name" value="DNA_glycosylase"/>
</dbReference>
<dbReference type="Gene3D" id="1.10.1670.10">
    <property type="entry name" value="Helix-hairpin-Helix base-excision DNA repair enzymes (C-terminal)"/>
    <property type="match status" value="1"/>
</dbReference>
<dbReference type="InterPro" id="IPR003265">
    <property type="entry name" value="HhH-GPD_domain"/>
</dbReference>
<evidence type="ECO:0000256" key="14">
    <source>
        <dbReference type="RuleBase" id="RU365096"/>
    </source>
</evidence>
<dbReference type="Pfam" id="PF14815">
    <property type="entry name" value="NUDIX_4"/>
    <property type="match status" value="1"/>
</dbReference>
<feature type="region of interest" description="Disordered" evidence="15">
    <location>
        <begin position="266"/>
        <end position="299"/>
    </location>
</feature>
<dbReference type="GO" id="GO:0035485">
    <property type="term" value="F:adenine/guanine mispair binding"/>
    <property type="evidence" value="ECO:0007669"/>
    <property type="project" value="TreeGrafter"/>
</dbReference>
<dbReference type="Gene3D" id="3.90.79.10">
    <property type="entry name" value="Nucleoside Triphosphate Pyrophosphohydrolase"/>
    <property type="match status" value="1"/>
</dbReference>
<sequence length="380" mass="40465">MIAQRPAPSAADLLAWYDRHARRLPWRVGPAERRAGIVADPYRVWLSEIMLQQTTVAAVKDYFETFTRRWPTVAALAAAPDEDVMKAWAGLGYYARARNLKRCAETVAFSLDGRFPSDEAGLLALPGIGAYTAAAVAAIAFGRPAAVVDGNVERVVTRIAAIATPLPAAKAAVRAFVETLVPGDRPGEFAEAMMDLGATICTPKRPACGLCPWNGSCAAREAGTQEAFPVKAAKAERPVRRGAAFVAVRPDGAVLVRKRPDKGLLGGMTEFPTSAWTTDDGAPPPRRGRKPKTAAPVVAPAGRASPIADASAAAPFPAGWRRMMAPVEHTFTHFHLVLEVYRAEVPASTPAGDGWWSQPSEIDGEALPSVFRKVLAAAGR</sequence>
<evidence type="ECO:0000256" key="4">
    <source>
        <dbReference type="ARBA" id="ARBA00012045"/>
    </source>
</evidence>
<dbReference type="SMART" id="SM00478">
    <property type="entry name" value="ENDO3c"/>
    <property type="match status" value="1"/>
</dbReference>
<dbReference type="InterPro" id="IPR005760">
    <property type="entry name" value="A/G_AdeGlyc_MutY"/>
</dbReference>
<dbReference type="PROSITE" id="PS00764">
    <property type="entry name" value="ENDONUCLEASE_III_1"/>
    <property type="match status" value="1"/>
</dbReference>
<dbReference type="InterPro" id="IPR004036">
    <property type="entry name" value="Endonuclease-III-like_CS2"/>
</dbReference>
<accession>A0A1M7Z551</accession>
<dbReference type="SMART" id="SM00525">
    <property type="entry name" value="FES"/>
    <property type="match status" value="1"/>
</dbReference>
<dbReference type="InterPro" id="IPR015797">
    <property type="entry name" value="NUDIX_hydrolase-like_dom_sf"/>
</dbReference>
<keyword evidence="11" id="KW-0411">Iron-sulfur</keyword>
<dbReference type="GO" id="GO:0034039">
    <property type="term" value="F:8-oxo-7,8-dihydroguanine DNA N-glycosylase activity"/>
    <property type="evidence" value="ECO:0007669"/>
    <property type="project" value="TreeGrafter"/>
</dbReference>
<dbReference type="GO" id="GO:0046872">
    <property type="term" value="F:metal ion binding"/>
    <property type="evidence" value="ECO:0007669"/>
    <property type="project" value="UniProtKB-UniRule"/>
</dbReference>
<evidence type="ECO:0000256" key="15">
    <source>
        <dbReference type="SAM" id="MobiDB-lite"/>
    </source>
</evidence>
<evidence type="ECO:0000256" key="13">
    <source>
        <dbReference type="ARBA" id="ARBA00023295"/>
    </source>
</evidence>
<keyword evidence="12" id="KW-0234">DNA repair</keyword>
<evidence type="ECO:0000256" key="7">
    <source>
        <dbReference type="ARBA" id="ARBA00022723"/>
    </source>
</evidence>
<evidence type="ECO:0000256" key="8">
    <source>
        <dbReference type="ARBA" id="ARBA00022763"/>
    </source>
</evidence>
<reference evidence="17 18" key="1">
    <citation type="submission" date="2016-12" db="EMBL/GenBank/DDBJ databases">
        <authorList>
            <person name="Song W.-J."/>
            <person name="Kurnit D.M."/>
        </authorList>
    </citation>
    <scope>NUCLEOTIDE SEQUENCE [LARGE SCALE GENOMIC DNA]</scope>
    <source>
        <strain evidence="17 18">DSM 19599</strain>
    </source>
</reference>
<dbReference type="CDD" id="cd00056">
    <property type="entry name" value="ENDO3c"/>
    <property type="match status" value="1"/>
</dbReference>
<dbReference type="GO" id="GO:0006298">
    <property type="term" value="P:mismatch repair"/>
    <property type="evidence" value="ECO:0007669"/>
    <property type="project" value="TreeGrafter"/>
</dbReference>
<dbReference type="InterPro" id="IPR044298">
    <property type="entry name" value="MIG/MutY"/>
</dbReference>
<keyword evidence="8 14" id="KW-0227">DNA damage</keyword>
<dbReference type="GO" id="GO:0032357">
    <property type="term" value="F:oxidized purine DNA binding"/>
    <property type="evidence" value="ECO:0007669"/>
    <property type="project" value="TreeGrafter"/>
</dbReference>
<dbReference type="PANTHER" id="PTHR42944:SF1">
    <property type="entry name" value="ADENINE DNA GLYCOSYLASE"/>
    <property type="match status" value="1"/>
</dbReference>
<dbReference type="EMBL" id="FRXO01000001">
    <property type="protein sequence ID" value="SHO60077.1"/>
    <property type="molecule type" value="Genomic_DNA"/>
</dbReference>
<evidence type="ECO:0000256" key="5">
    <source>
        <dbReference type="ARBA" id="ARBA00022023"/>
    </source>
</evidence>
<evidence type="ECO:0000256" key="1">
    <source>
        <dbReference type="ARBA" id="ARBA00000843"/>
    </source>
</evidence>
<keyword evidence="18" id="KW-1185">Reference proteome</keyword>
<dbReference type="Proteomes" id="UP000186406">
    <property type="component" value="Unassembled WGS sequence"/>
</dbReference>
<dbReference type="CDD" id="cd03431">
    <property type="entry name" value="NUDIX_DNA_Glycosylase_C-MutY"/>
    <property type="match status" value="1"/>
</dbReference>
<dbReference type="InterPro" id="IPR029119">
    <property type="entry name" value="MutY_C"/>
</dbReference>
<evidence type="ECO:0000256" key="12">
    <source>
        <dbReference type="ARBA" id="ARBA00023204"/>
    </source>
</evidence>
<dbReference type="STRING" id="1123029.SAMN02745172_00168"/>
<evidence type="ECO:0000313" key="18">
    <source>
        <dbReference type="Proteomes" id="UP000186406"/>
    </source>
</evidence>
<dbReference type="Gene3D" id="1.10.340.30">
    <property type="entry name" value="Hypothetical protein, domain 2"/>
    <property type="match status" value="1"/>
</dbReference>
<comment type="similarity">
    <text evidence="3 14">Belongs to the Nth/MutY family.</text>
</comment>
<dbReference type="GO" id="GO:0006284">
    <property type="term" value="P:base-excision repair"/>
    <property type="evidence" value="ECO:0007669"/>
    <property type="project" value="UniProtKB-UniRule"/>
</dbReference>
<dbReference type="Pfam" id="PF00730">
    <property type="entry name" value="HhH-GPD"/>
    <property type="match status" value="1"/>
</dbReference>
<comment type="catalytic activity">
    <reaction evidence="1 14">
        <text>Hydrolyzes free adenine bases from 7,8-dihydro-8-oxoguanine:adenine mismatched double-stranded DNA, leaving an apurinic site.</text>
        <dbReference type="EC" id="3.2.2.31"/>
    </reaction>
</comment>
<dbReference type="FunFam" id="1.10.340.30:FF:000002">
    <property type="entry name" value="Adenine DNA glycosylase"/>
    <property type="match status" value="1"/>
</dbReference>
<gene>
    <name evidence="17" type="ORF">SAMN02745172_00168</name>
</gene>
<evidence type="ECO:0000256" key="3">
    <source>
        <dbReference type="ARBA" id="ARBA00008343"/>
    </source>
</evidence>
<dbReference type="Pfam" id="PF10576">
    <property type="entry name" value="EndIII_4Fe-2S"/>
    <property type="match status" value="1"/>
</dbReference>
<dbReference type="SUPFAM" id="SSF55811">
    <property type="entry name" value="Nudix"/>
    <property type="match status" value="1"/>
</dbReference>
<dbReference type="PROSITE" id="PS01155">
    <property type="entry name" value="ENDONUCLEASE_III_2"/>
    <property type="match status" value="1"/>
</dbReference>
<comment type="function">
    <text evidence="2">Adenine glycosylase active on G-A mispairs. MutY also corrects error-prone DNA synthesis past GO lesions which are due to the oxidatively damaged form of guanine: 7,8-dihydro-8-oxoguanine (8-oxo-dGTP).</text>
</comment>
<dbReference type="NCBIfam" id="TIGR01084">
    <property type="entry name" value="mutY"/>
    <property type="match status" value="1"/>
</dbReference>
<keyword evidence="13 14" id="KW-0326">Glycosidase</keyword>
<evidence type="ECO:0000259" key="16">
    <source>
        <dbReference type="SMART" id="SM00478"/>
    </source>
</evidence>
<evidence type="ECO:0000256" key="9">
    <source>
        <dbReference type="ARBA" id="ARBA00022801"/>
    </source>
</evidence>
<evidence type="ECO:0000313" key="17">
    <source>
        <dbReference type="EMBL" id="SHO60077.1"/>
    </source>
</evidence>
<dbReference type="InterPro" id="IPR003651">
    <property type="entry name" value="Endonuclease3_FeS-loop_motif"/>
</dbReference>
<evidence type="ECO:0000256" key="11">
    <source>
        <dbReference type="ARBA" id="ARBA00023014"/>
    </source>
</evidence>
<dbReference type="InterPro" id="IPR004035">
    <property type="entry name" value="Endouclease-III_FeS-bd_BS"/>
</dbReference>
<dbReference type="PANTHER" id="PTHR42944">
    <property type="entry name" value="ADENINE DNA GLYCOSYLASE"/>
    <property type="match status" value="1"/>
</dbReference>
<organism evidence="17 18">
    <name type="scientific">Pseudoxanthobacter soli DSM 19599</name>
    <dbReference type="NCBI Taxonomy" id="1123029"/>
    <lineage>
        <taxon>Bacteria</taxon>
        <taxon>Pseudomonadati</taxon>
        <taxon>Pseudomonadota</taxon>
        <taxon>Alphaproteobacteria</taxon>
        <taxon>Hyphomicrobiales</taxon>
        <taxon>Segnochrobactraceae</taxon>
        <taxon>Pseudoxanthobacter</taxon>
    </lineage>
</organism>
<dbReference type="GO" id="GO:0051539">
    <property type="term" value="F:4 iron, 4 sulfur cluster binding"/>
    <property type="evidence" value="ECO:0007669"/>
    <property type="project" value="UniProtKB-UniRule"/>
</dbReference>
<keyword evidence="6" id="KW-0004">4Fe-4S</keyword>
<dbReference type="AlphaFoldDB" id="A0A1M7Z551"/>
<dbReference type="GO" id="GO:0000701">
    <property type="term" value="F:purine-specific mismatch base pair DNA N-glycosylase activity"/>
    <property type="evidence" value="ECO:0007669"/>
    <property type="project" value="UniProtKB-EC"/>
</dbReference>
<dbReference type="InterPro" id="IPR023170">
    <property type="entry name" value="HhH_base_excis_C"/>
</dbReference>
<comment type="cofactor">
    <cofactor evidence="14">
        <name>[4Fe-4S] cluster</name>
        <dbReference type="ChEBI" id="CHEBI:49883"/>
    </cofactor>
    <text evidence="14">Binds 1 [4Fe-4S] cluster.</text>
</comment>
<dbReference type="EC" id="3.2.2.31" evidence="4 14"/>
<name>A0A1M7Z551_9HYPH</name>
<protein>
    <recommendedName>
        <fullName evidence="5 14">Adenine DNA glycosylase</fullName>
        <ecNumber evidence="4 14">3.2.2.31</ecNumber>
    </recommendedName>
</protein>
<keyword evidence="9" id="KW-0378">Hydrolase</keyword>
<keyword evidence="7" id="KW-0479">Metal-binding</keyword>
<dbReference type="OrthoDB" id="9802365at2"/>
<evidence type="ECO:0000256" key="10">
    <source>
        <dbReference type="ARBA" id="ARBA00023004"/>
    </source>
</evidence>
<dbReference type="RefSeq" id="WP_073625324.1">
    <property type="nucleotide sequence ID" value="NZ_FRXO01000001.1"/>
</dbReference>
<dbReference type="SUPFAM" id="SSF48150">
    <property type="entry name" value="DNA-glycosylase"/>
    <property type="match status" value="1"/>
</dbReference>
<keyword evidence="10 14" id="KW-0408">Iron</keyword>
<feature type="domain" description="HhH-GPD" evidence="16">
    <location>
        <begin position="50"/>
        <end position="199"/>
    </location>
</feature>
<proteinExistence type="inferred from homology"/>
<evidence type="ECO:0000256" key="6">
    <source>
        <dbReference type="ARBA" id="ARBA00022485"/>
    </source>
</evidence>
<evidence type="ECO:0000256" key="2">
    <source>
        <dbReference type="ARBA" id="ARBA00002933"/>
    </source>
</evidence>